<feature type="compositionally biased region" description="Polar residues" evidence="1">
    <location>
        <begin position="566"/>
        <end position="581"/>
    </location>
</feature>
<evidence type="ECO:0000256" key="1">
    <source>
        <dbReference type="SAM" id="MobiDB-lite"/>
    </source>
</evidence>
<feature type="region of interest" description="Disordered" evidence="1">
    <location>
        <begin position="105"/>
        <end position="197"/>
    </location>
</feature>
<name>A0A7R9F5L5_9NEOP</name>
<dbReference type="Gene3D" id="2.30.30.190">
    <property type="entry name" value="CAP Gly-rich-like domain"/>
    <property type="match status" value="1"/>
</dbReference>
<dbReference type="SUPFAM" id="SSF74924">
    <property type="entry name" value="Cap-Gly domain"/>
    <property type="match status" value="1"/>
</dbReference>
<feature type="region of interest" description="Disordered" evidence="1">
    <location>
        <begin position="620"/>
        <end position="662"/>
    </location>
</feature>
<sequence>MDTGKGGQLLPPYNLDTVRALHQTVVSLRTALDKSRSELQALRVKVQAQADTNVYAETIEKLSIENHILRQRVLTNGKVPGYLDFFEGIPRKPTLVSVEIDTKHMEQSKSETQESEKLVADANSKESHKVVLEEREQSGEEPSEEKRDAPEKLGRREPSIRSEDGERSFCSETSQPDAGTLQGSKAGGESDNESEELDDIELIFTTEETKELGVLREDLVSITESDSWHPGSNLIKLPGVDSLEEVAEDGQEEDEDDEVMQTEDYHSSEKLRSNLTKTWTHSVLVETDISKCGVVDENDVSARIGRRNTLPNPLIYHPIVHREALTGSRSQLLGPAPLSPRPLAVKFSVASNPGQSPRSGRFDFGKSPVRPILIEKNSAKRESEAQTDITALPSQWRSESYLAHKVSHNFTTLPSKFALPIQQATKLRKQGGLFSLISISRAWYQNCRAVQIICVKKTWNRPTSRRPSICAGITHRAFTYMKNTDMVSPGYMHSRDFGKDPWSPCNCAQSGLMHYGGSQSKSDFYQSTPRYRGSLTSMSGSLCYEPLDPRRRHSWKPSYEMYQSSTLSQRPTWGSMPSSPTHAHRSRSVPFTSSYVTPAPRSDVNLYSWTSGRESQYSISSIKSSKLQPSKNRPKNKVTFQESSLRRSTHPGQSLPDLRVDLDIDSGDSTDSLIDEAEEYLRRSIDSILTGADWGKVGRRRLGRKYSEPDHIRELVPPKSAKPFLPKIPRDLKLDYFVKIISNEGRVMVGRVRYMGNVPGRVEPHVGVELPQDSGDCDGSFQGRRFFDCDPGKGLFVPFKKVVMAWSI</sequence>
<feature type="region of interest" description="Disordered" evidence="1">
    <location>
        <begin position="566"/>
        <end position="595"/>
    </location>
</feature>
<organism evidence="3">
    <name type="scientific">Timema bartmani</name>
    <dbReference type="NCBI Taxonomy" id="61472"/>
    <lineage>
        <taxon>Eukaryota</taxon>
        <taxon>Metazoa</taxon>
        <taxon>Ecdysozoa</taxon>
        <taxon>Arthropoda</taxon>
        <taxon>Hexapoda</taxon>
        <taxon>Insecta</taxon>
        <taxon>Pterygota</taxon>
        <taxon>Neoptera</taxon>
        <taxon>Polyneoptera</taxon>
        <taxon>Phasmatodea</taxon>
        <taxon>Timematodea</taxon>
        <taxon>Timematoidea</taxon>
        <taxon>Timematidae</taxon>
        <taxon>Timema</taxon>
    </lineage>
</organism>
<dbReference type="EMBL" id="OD568547">
    <property type="protein sequence ID" value="CAD7447086.1"/>
    <property type="molecule type" value="Genomic_DNA"/>
</dbReference>
<gene>
    <name evidence="3" type="ORF">TBIB3V08_LOCUS9403</name>
</gene>
<accession>A0A7R9F5L5</accession>
<proteinExistence type="predicted"/>
<evidence type="ECO:0000259" key="2">
    <source>
        <dbReference type="PROSITE" id="PS50245"/>
    </source>
</evidence>
<dbReference type="InterPro" id="IPR036859">
    <property type="entry name" value="CAP-Gly_dom_sf"/>
</dbReference>
<dbReference type="Pfam" id="PF01302">
    <property type="entry name" value="CAP_GLY"/>
    <property type="match status" value="1"/>
</dbReference>
<protein>
    <recommendedName>
        <fullName evidence="2">CAP-Gly domain-containing protein</fullName>
    </recommendedName>
</protein>
<dbReference type="SMART" id="SM01052">
    <property type="entry name" value="CAP_GLY"/>
    <property type="match status" value="1"/>
</dbReference>
<feature type="compositionally biased region" description="Polar residues" evidence="1">
    <location>
        <begin position="170"/>
        <end position="183"/>
    </location>
</feature>
<dbReference type="AlphaFoldDB" id="A0A7R9F5L5"/>
<feature type="domain" description="CAP-Gly" evidence="2">
    <location>
        <begin position="756"/>
        <end position="798"/>
    </location>
</feature>
<dbReference type="InterPro" id="IPR000938">
    <property type="entry name" value="CAP-Gly_domain"/>
</dbReference>
<dbReference type="PROSITE" id="PS50245">
    <property type="entry name" value="CAP_GLY_2"/>
    <property type="match status" value="1"/>
</dbReference>
<reference evidence="3" key="1">
    <citation type="submission" date="2020-11" db="EMBL/GenBank/DDBJ databases">
        <authorList>
            <person name="Tran Van P."/>
        </authorList>
    </citation>
    <scope>NUCLEOTIDE SEQUENCE</scope>
</reference>
<feature type="compositionally biased region" description="Basic and acidic residues" evidence="1">
    <location>
        <begin position="105"/>
        <end position="169"/>
    </location>
</feature>
<evidence type="ECO:0000313" key="3">
    <source>
        <dbReference type="EMBL" id="CAD7447086.1"/>
    </source>
</evidence>